<keyword evidence="3" id="KW-1185">Reference proteome</keyword>
<sequence length="240" mass="25751">MDIRTDEIADGIYRISTFVPEVGPTGFTYNQFLIGGAEPLLFHCGMRWLFPAVTEQIARVLPVESLRWITFGHVEADEAGAMNMFLAAAPQAQVAHGELGCLVSLDDLADRPPRHLADGEIIDVGGHRVRHIDTPHAPHNWEARVLYDETTRVLLCGDFMTQIGPGPALTESDVVGPAGRAEDVFHATSIGPAVPAALHALADLAPTTLAIMHGPSYTGDCAAALRDLAADYERRAGLLG</sequence>
<dbReference type="EMBL" id="WEGI01000010">
    <property type="protein sequence ID" value="MQY29101.1"/>
    <property type="molecule type" value="Genomic_DNA"/>
</dbReference>
<dbReference type="Gene3D" id="3.60.15.10">
    <property type="entry name" value="Ribonuclease Z/Hydroxyacylglutathione hydrolase-like"/>
    <property type="match status" value="1"/>
</dbReference>
<reference evidence="2 3" key="1">
    <citation type="submission" date="2019-10" db="EMBL/GenBank/DDBJ databases">
        <title>Nocardia macrotermitis sp. nov. and Nocardia aurantia sp. nov., isolated from the gut of fungus growing-termite Macrotermes natalensis.</title>
        <authorList>
            <person name="Benndorf R."/>
            <person name="Schwitalla J."/>
            <person name="Martin K."/>
            <person name="De Beer W."/>
            <person name="Kaster A.-K."/>
            <person name="Vollmers J."/>
            <person name="Poulsen M."/>
            <person name="Beemelmanns C."/>
        </authorList>
    </citation>
    <scope>NUCLEOTIDE SEQUENCE [LARGE SCALE GENOMIC DNA]</scope>
    <source>
        <strain evidence="2 3">RB56</strain>
    </source>
</reference>
<gene>
    <name evidence="2" type="ORF">NRB56_46900</name>
</gene>
<feature type="domain" description="ODP" evidence="1">
    <location>
        <begin position="28"/>
        <end position="165"/>
    </location>
</feature>
<dbReference type="SUPFAM" id="SSF56281">
    <property type="entry name" value="Metallo-hydrolase/oxidoreductase"/>
    <property type="match status" value="1"/>
</dbReference>
<name>A0A7K0DTL1_9NOCA</name>
<dbReference type="Pfam" id="PF19583">
    <property type="entry name" value="ODP"/>
    <property type="match status" value="1"/>
</dbReference>
<dbReference type="Proteomes" id="UP000431401">
    <property type="component" value="Unassembled WGS sequence"/>
</dbReference>
<protein>
    <recommendedName>
        <fullName evidence="1">ODP domain-containing protein</fullName>
    </recommendedName>
</protein>
<evidence type="ECO:0000313" key="2">
    <source>
        <dbReference type="EMBL" id="MQY29101.1"/>
    </source>
</evidence>
<evidence type="ECO:0000259" key="1">
    <source>
        <dbReference type="Pfam" id="PF19583"/>
    </source>
</evidence>
<dbReference type="InterPro" id="IPR036866">
    <property type="entry name" value="RibonucZ/Hydroxyglut_hydro"/>
</dbReference>
<dbReference type="AlphaFoldDB" id="A0A7K0DTL1"/>
<dbReference type="RefSeq" id="WP_319943409.1">
    <property type="nucleotide sequence ID" value="NZ_WEGI01000010.1"/>
</dbReference>
<proteinExistence type="predicted"/>
<evidence type="ECO:0000313" key="3">
    <source>
        <dbReference type="Proteomes" id="UP000431401"/>
    </source>
</evidence>
<dbReference type="InterPro" id="IPR045761">
    <property type="entry name" value="ODP_dom"/>
</dbReference>
<accession>A0A7K0DTL1</accession>
<organism evidence="2 3">
    <name type="scientific">Nocardia aurantia</name>
    <dbReference type="NCBI Taxonomy" id="2585199"/>
    <lineage>
        <taxon>Bacteria</taxon>
        <taxon>Bacillati</taxon>
        <taxon>Actinomycetota</taxon>
        <taxon>Actinomycetes</taxon>
        <taxon>Mycobacteriales</taxon>
        <taxon>Nocardiaceae</taxon>
        <taxon>Nocardia</taxon>
    </lineage>
</organism>
<comment type="caution">
    <text evidence="2">The sequence shown here is derived from an EMBL/GenBank/DDBJ whole genome shotgun (WGS) entry which is preliminary data.</text>
</comment>